<protein>
    <recommendedName>
        <fullName evidence="2">Coenzyme PQQ synthesis protein F-like C-terminal lobe domain-containing protein</fullName>
    </recommendedName>
</protein>
<dbReference type="EMBL" id="JANATA010000009">
    <property type="protein sequence ID" value="MCP3428634.1"/>
    <property type="molecule type" value="Genomic_DNA"/>
</dbReference>
<dbReference type="Pfam" id="PF22456">
    <property type="entry name" value="PqqF-like_C_4"/>
    <property type="match status" value="1"/>
</dbReference>
<dbReference type="Gene3D" id="3.30.830.10">
    <property type="entry name" value="Metalloenzyme, LuxS/M16 peptidase-like"/>
    <property type="match status" value="3"/>
</dbReference>
<gene>
    <name evidence="3" type="ORF">NLF92_06710</name>
</gene>
<dbReference type="GO" id="GO:0046872">
    <property type="term" value="F:metal ion binding"/>
    <property type="evidence" value="ECO:0007669"/>
    <property type="project" value="UniProtKB-KW"/>
</dbReference>
<dbReference type="Proteomes" id="UP001165413">
    <property type="component" value="Unassembled WGS sequence"/>
</dbReference>
<dbReference type="InterPro" id="IPR011249">
    <property type="entry name" value="Metalloenz_LuxS/M16"/>
</dbReference>
<name>A0AA42BLI3_9ALTE</name>
<dbReference type="InterPro" id="IPR050626">
    <property type="entry name" value="Peptidase_M16"/>
</dbReference>
<accession>A0AA42BLI3</accession>
<proteinExistence type="predicted"/>
<comment type="caution">
    <text evidence="3">The sequence shown here is derived from an EMBL/GenBank/DDBJ whole genome shotgun (WGS) entry which is preliminary data.</text>
</comment>
<evidence type="ECO:0000313" key="4">
    <source>
        <dbReference type="Proteomes" id="UP001165413"/>
    </source>
</evidence>
<dbReference type="PANTHER" id="PTHR43690">
    <property type="entry name" value="NARDILYSIN"/>
    <property type="match status" value="1"/>
</dbReference>
<evidence type="ECO:0000313" key="3">
    <source>
        <dbReference type="EMBL" id="MCP3428634.1"/>
    </source>
</evidence>
<dbReference type="AlphaFoldDB" id="A0AA42BLI3"/>
<evidence type="ECO:0000256" key="1">
    <source>
        <dbReference type="ARBA" id="ARBA00022723"/>
    </source>
</evidence>
<dbReference type="SUPFAM" id="SSF63411">
    <property type="entry name" value="LuxS/MPP-like metallohydrolase"/>
    <property type="match status" value="3"/>
</dbReference>
<keyword evidence="4" id="KW-1185">Reference proteome</keyword>
<organism evidence="3 4">
    <name type="scientific">Opacimonas viscosa</name>
    <dbReference type="NCBI Taxonomy" id="2961944"/>
    <lineage>
        <taxon>Bacteria</taxon>
        <taxon>Pseudomonadati</taxon>
        <taxon>Pseudomonadota</taxon>
        <taxon>Gammaproteobacteria</taxon>
        <taxon>Alteromonadales</taxon>
        <taxon>Alteromonadaceae</taxon>
        <taxon>Opacimonas</taxon>
    </lineage>
</organism>
<reference evidence="3" key="1">
    <citation type="submission" date="2022-07" db="EMBL/GenBank/DDBJ databases">
        <title>Characterization of the Novel Bacterium Alteromonas immobilis LMIT006 and Alteromonas gregis LMIT007.</title>
        <authorList>
            <person name="Lin X."/>
        </authorList>
    </citation>
    <scope>NUCLEOTIDE SEQUENCE</scope>
    <source>
        <strain evidence="3">LMIT007</strain>
    </source>
</reference>
<dbReference type="InterPro" id="IPR054734">
    <property type="entry name" value="PqqF-like_C_4"/>
</dbReference>
<feature type="domain" description="Coenzyme PQQ synthesis protein F-like C-terminal lobe" evidence="2">
    <location>
        <begin position="661"/>
        <end position="767"/>
    </location>
</feature>
<dbReference type="PANTHER" id="PTHR43690:SF18">
    <property type="entry name" value="INSULIN-DEGRADING ENZYME-RELATED"/>
    <property type="match status" value="1"/>
</dbReference>
<keyword evidence="1" id="KW-0479">Metal-binding</keyword>
<sequence>MGYFNDPWDCPGLAHLFEHTLMRGSAEQLGLHDVAQEFNTELHAFTGMYDMTFTAAIPQPEKDALEKAILARIQEYQPTLPIIEQEMKVICQEFSNGHLDPVKRIQEVVKTTCNPRHPYAKFASGNVYTFAMHNTEELQKRLRELHQYILHAFFGQAQPTQTEFSSVTEYTSLFNPDHLQKMIFVQTDNSQHKVIMSVQITKSTLVNLESLSVFMWLMNQLPKDAIPNRLKQSGLIQNFSVAIGLELAEEITIDVSFFLASSTPAQLHHVCHELLAYLAYQTHISWAASSCAYICSAAEIYAQIHQTAVPFLSVNTDDLKTIFARFTPQNIRILSLSSDTNIIPPGLPALRTPYYGTAFYITSFPDLSVTQVMTQPTEGTSLITPFDLPDSTQSIRLLDAPISHYTGPNGSCVLIPDNSAQYAFECYLSFSITAHSAFSSVARRIWGKHINQAMQLHFAHYLALGCTIQINVHRTGFTFYLKTHQCLAYTLYTACITYIENFATHSTWTFDLAQAIQSERNHLQQSKKASAMQQAFMQLRDILLEEAVEIERQKDALDGMTIASIKQDMVQFLAMANAEYMLFGRIPTALAEHVKQSLNTPHTDSNSTGNLADSMPVNTESNYVLPQHETVSAIGSGSLSSCVVYWHAYQNSPNDVAQLLLLEQLVNPPIFDLLRNEMALGYDVGSKFITHNQHPGFCVYYEYTDPLKKANMGTTEFAYAEFNRQLSQRLLSLIPKNEALWERAKVALIQQLSLPYGTPGALAKQYWIMLGKFGALDYYKKMREVIEQLDYADFYAYVATVIHADNQLTIDVKA</sequence>
<evidence type="ECO:0000259" key="2">
    <source>
        <dbReference type="Pfam" id="PF22456"/>
    </source>
</evidence>